<organism evidence="1">
    <name type="scientific">uncultured prokaryote</name>
    <dbReference type="NCBI Taxonomy" id="198431"/>
    <lineage>
        <taxon>unclassified sequences</taxon>
        <taxon>environmental samples</taxon>
    </lineage>
</organism>
<protein>
    <submittedName>
        <fullName evidence="1">Uncharacterized protein</fullName>
    </submittedName>
</protein>
<sequence length="98" mass="11576">MEKSHGILVSRLNLTSEVHDSRVTKNLADKDNPMDPVNQACRMLKLFLRSHSGFMREDLQDYLNLFCFIMNPPENKYEKLEKLLNLAMHYPKVHRFRG</sequence>
<dbReference type="EMBL" id="LN853017">
    <property type="protein sequence ID" value="CRY94772.1"/>
    <property type="molecule type" value="Genomic_DNA"/>
</dbReference>
<reference evidence="1" key="1">
    <citation type="submission" date="2015-06" db="EMBL/GenBank/DDBJ databases">
        <authorList>
            <person name="Joergensen T."/>
        </authorList>
    </citation>
    <scope>NUCLEOTIDE SEQUENCE</scope>
    <source>
        <strain evidence="1">RGRH0351</strain>
    </source>
</reference>
<accession>A0A0H5QFC6</accession>
<evidence type="ECO:0000313" key="1">
    <source>
        <dbReference type="EMBL" id="CRY94772.1"/>
    </source>
</evidence>
<name>A0A0H5QFC6_9ZZZZ</name>
<dbReference type="AlphaFoldDB" id="A0A0H5QFC6"/>
<reference evidence="1" key="2">
    <citation type="submission" date="2015-07" db="EMBL/GenBank/DDBJ databases">
        <title>Plasmids, circular viruses and viroids from rat gut.</title>
        <authorList>
            <person name="Jorgensen T.J."/>
            <person name="Hansen M.A."/>
            <person name="Xu Z."/>
            <person name="Tabak M.A."/>
            <person name="Sorensen S.J."/>
            <person name="Hansen L.H."/>
        </authorList>
    </citation>
    <scope>NUCLEOTIDE SEQUENCE</scope>
    <source>
        <strain evidence="1">RGRH0351</strain>
    </source>
</reference>
<proteinExistence type="predicted"/>